<evidence type="ECO:0000313" key="2">
    <source>
        <dbReference type="Proteomes" id="UP000749040"/>
    </source>
</evidence>
<name>A0ABS2TSR3_9ACTN</name>
<sequence length="151" mass="17199">MEETRLQRKLREHREKARLDEIREKLSGLLTGNTLDADVAPAWIHETTWGFWDIFIEPLETLSDESAPEAVSAWIEELLVRHGVTGRVCVASHPVGTPWLECRVPRSGWVSQVRETIEDPWEFASGDLDVVVAVLEAEYRYEAHVGRKPVA</sequence>
<keyword evidence="2" id="KW-1185">Reference proteome</keyword>
<dbReference type="EMBL" id="JADKYB010000007">
    <property type="protein sequence ID" value="MBM9506041.1"/>
    <property type="molecule type" value="Genomic_DNA"/>
</dbReference>
<dbReference type="Proteomes" id="UP000749040">
    <property type="component" value="Unassembled WGS sequence"/>
</dbReference>
<accession>A0ABS2TSR3</accession>
<organism evidence="1 2">
    <name type="scientific">Actinacidiphila acididurans</name>
    <dbReference type="NCBI Taxonomy" id="2784346"/>
    <lineage>
        <taxon>Bacteria</taxon>
        <taxon>Bacillati</taxon>
        <taxon>Actinomycetota</taxon>
        <taxon>Actinomycetes</taxon>
        <taxon>Kitasatosporales</taxon>
        <taxon>Streptomycetaceae</taxon>
        <taxon>Actinacidiphila</taxon>
    </lineage>
</organism>
<evidence type="ECO:0000313" key="1">
    <source>
        <dbReference type="EMBL" id="MBM9506041.1"/>
    </source>
</evidence>
<comment type="caution">
    <text evidence="1">The sequence shown here is derived from an EMBL/GenBank/DDBJ whole genome shotgun (WGS) entry which is preliminary data.</text>
</comment>
<protein>
    <submittedName>
        <fullName evidence="1">Uncharacterized protein</fullName>
    </submittedName>
</protein>
<proteinExistence type="predicted"/>
<dbReference type="RefSeq" id="WP_205357887.1">
    <property type="nucleotide sequence ID" value="NZ_JADKYB010000007.1"/>
</dbReference>
<gene>
    <name evidence="1" type="ORF">ITX44_16060</name>
</gene>
<reference evidence="1 2" key="1">
    <citation type="submission" date="2021-01" db="EMBL/GenBank/DDBJ databases">
        <title>Streptomyces acididurans sp. nov., isolated from a peat swamp forest soil.</title>
        <authorList>
            <person name="Chantavorakit T."/>
            <person name="Duangmal K."/>
        </authorList>
    </citation>
    <scope>NUCLEOTIDE SEQUENCE [LARGE SCALE GENOMIC DNA]</scope>
    <source>
        <strain evidence="1 2">KK5PA1</strain>
    </source>
</reference>